<dbReference type="AlphaFoldDB" id="A0A0P0RI46"/>
<dbReference type="GO" id="GO:0016874">
    <property type="term" value="F:ligase activity"/>
    <property type="evidence" value="ECO:0007669"/>
    <property type="project" value="UniProtKB-KW"/>
</dbReference>
<name>A0A0P0RI46_9BURK</name>
<gene>
    <name evidence="1" type="ORF">K788_0000648</name>
</gene>
<keyword evidence="1" id="KW-0436">Ligase</keyword>
<evidence type="ECO:0000313" key="2">
    <source>
        <dbReference type="Proteomes" id="UP000019146"/>
    </source>
</evidence>
<reference evidence="1 2" key="1">
    <citation type="journal article" date="2014" name="Genome Announc.">
        <title>Draft Genome Sequence of the Haloacid-Degrading Burkholderia caribensis Strain MBA4.</title>
        <authorList>
            <person name="Pan Y."/>
            <person name="Kong K.F."/>
            <person name="Tsang J.S."/>
        </authorList>
    </citation>
    <scope>NUCLEOTIDE SEQUENCE [LARGE SCALE GENOMIC DNA]</scope>
    <source>
        <strain evidence="1 2">MBA4</strain>
    </source>
</reference>
<dbReference type="Proteomes" id="UP000019146">
    <property type="component" value="Chromosome 2"/>
</dbReference>
<protein>
    <submittedName>
        <fullName evidence="1">Phosphopantothenoylcysteine decarboxylase phosphopantothenate-cysteine ligase</fullName>
    </submittedName>
</protein>
<evidence type="ECO:0000313" key="1">
    <source>
        <dbReference type="EMBL" id="ALL68251.1"/>
    </source>
</evidence>
<dbReference type="EMBL" id="CP012747">
    <property type="protein sequence ID" value="ALL68251.1"/>
    <property type="molecule type" value="Genomic_DNA"/>
</dbReference>
<sequence>MENGIQPPALPFYVRCKHLSLPSATLEEITMDKDERRDVAATAHRLASGYYAFLVAHYVAVNPLSINSLPPTNELGRRATGEIKRKDGTAHTLELRPYLDLLREDHELQGRFLRTWAIGALLTLGDELGKSNRKYFDRAPILELVYHIRNGLAHGNRFNITEKGRERLMKYPAHNREAAVKSDLGTVFEIEPCLSGPVLFDFMGAGDVIDLLLSVEHHLVM</sequence>
<accession>A0A0P0RI46</accession>
<proteinExistence type="predicted"/>
<organism evidence="1 2">
    <name type="scientific">Paraburkholderia caribensis MBA4</name>
    <dbReference type="NCBI Taxonomy" id="1323664"/>
    <lineage>
        <taxon>Bacteria</taxon>
        <taxon>Pseudomonadati</taxon>
        <taxon>Pseudomonadota</taxon>
        <taxon>Betaproteobacteria</taxon>
        <taxon>Burkholderiales</taxon>
        <taxon>Burkholderiaceae</taxon>
        <taxon>Paraburkholderia</taxon>
    </lineage>
</organism>
<dbReference type="KEGG" id="bcai:K788_0000648"/>